<dbReference type="GO" id="GO:0003723">
    <property type="term" value="F:RNA binding"/>
    <property type="evidence" value="ECO:0007669"/>
    <property type="project" value="InterPro"/>
</dbReference>
<dbReference type="InterPro" id="IPR012677">
    <property type="entry name" value="Nucleotide-bd_a/b_plait_sf"/>
</dbReference>
<dbReference type="SUPFAM" id="SSF54928">
    <property type="entry name" value="RNA-binding domain, RBD"/>
    <property type="match status" value="1"/>
</dbReference>
<proteinExistence type="predicted"/>
<organism evidence="2">
    <name type="scientific">marine sediment metagenome</name>
    <dbReference type="NCBI Taxonomy" id="412755"/>
    <lineage>
        <taxon>unclassified sequences</taxon>
        <taxon>metagenomes</taxon>
        <taxon>ecological metagenomes</taxon>
    </lineage>
</organism>
<gene>
    <name evidence="2" type="ORF">LCGC14_0654320</name>
</gene>
<dbReference type="SMART" id="SM00360">
    <property type="entry name" value="RRM"/>
    <property type="match status" value="1"/>
</dbReference>
<dbReference type="InterPro" id="IPR035979">
    <property type="entry name" value="RBD_domain_sf"/>
</dbReference>
<protein>
    <recommendedName>
        <fullName evidence="1">RRM domain-containing protein</fullName>
    </recommendedName>
</protein>
<dbReference type="Pfam" id="PF00076">
    <property type="entry name" value="RRM_1"/>
    <property type="match status" value="1"/>
</dbReference>
<sequence length="79" mass="8788">MKLLVRNLSRATTEHELRTLFAEHGKVTTCNLVLDKETGQSKGFAFLEMPNDIESKSAIKALNQSTVDKSKIRVKLADA</sequence>
<comment type="caution">
    <text evidence="2">The sequence shown here is derived from an EMBL/GenBank/DDBJ whole genome shotgun (WGS) entry which is preliminary data.</text>
</comment>
<dbReference type="EMBL" id="LAZR01001228">
    <property type="protein sequence ID" value="KKN48282.1"/>
    <property type="molecule type" value="Genomic_DNA"/>
</dbReference>
<evidence type="ECO:0000313" key="2">
    <source>
        <dbReference type="EMBL" id="KKN48282.1"/>
    </source>
</evidence>
<feature type="domain" description="RRM" evidence="1">
    <location>
        <begin position="1"/>
        <end position="79"/>
    </location>
</feature>
<dbReference type="PROSITE" id="PS50102">
    <property type="entry name" value="RRM"/>
    <property type="match status" value="1"/>
</dbReference>
<dbReference type="InterPro" id="IPR050441">
    <property type="entry name" value="RBM"/>
</dbReference>
<accession>A0A0F9RFC5</accession>
<dbReference type="Gene3D" id="3.30.70.330">
    <property type="match status" value="1"/>
</dbReference>
<dbReference type="PANTHER" id="PTHR48034">
    <property type="entry name" value="TRANSFORMER-2 SEX-DETERMINING PROTEIN-RELATED"/>
    <property type="match status" value="1"/>
</dbReference>
<name>A0A0F9RFC5_9ZZZZ</name>
<evidence type="ECO:0000259" key="1">
    <source>
        <dbReference type="PROSITE" id="PS50102"/>
    </source>
</evidence>
<dbReference type="InterPro" id="IPR000504">
    <property type="entry name" value="RRM_dom"/>
</dbReference>
<dbReference type="AlphaFoldDB" id="A0A0F9RFC5"/>
<reference evidence="2" key="1">
    <citation type="journal article" date="2015" name="Nature">
        <title>Complex archaea that bridge the gap between prokaryotes and eukaryotes.</title>
        <authorList>
            <person name="Spang A."/>
            <person name="Saw J.H."/>
            <person name="Jorgensen S.L."/>
            <person name="Zaremba-Niedzwiedzka K."/>
            <person name="Martijn J."/>
            <person name="Lind A.E."/>
            <person name="van Eijk R."/>
            <person name="Schleper C."/>
            <person name="Guy L."/>
            <person name="Ettema T.J."/>
        </authorList>
    </citation>
    <scope>NUCLEOTIDE SEQUENCE</scope>
</reference>